<sequence length="444" mass="46614">MNSLLRFFKVNDRGSSLSTEFLGGTTTFMTIAYIVFVQPVVLSAAGMDFGAVFTATCLSSAFASILMGISANYPLALGPAMGHNFYFAFAVVLGMQIPWEKALAVICIAGILFFILSLTNIRKVILDAIPQSLNAGITVGIGLMIALIGFEWSGIIVPAPGTYVGIGDLTAPPVALAIFGLLVTSAFVVRKKAGAILYGIILTTLVGLAFGMIHYNGIVGAPPSMAPTFLEADFSGMFSVDIIVVIAIFLFLNIFDTMGTLIGLGPELGIVKPDGKVDINRNAFLADSSGTVVGALLGTSTLTNYVESSAGMSAGAKTGLAAVVTGLFFLITPFFSPIVKMVGGGMPVGDDIMLYPVTAPALIIIGVMMMKSAKDVLWTDPAEAIPAFLTMMVMQLTVSMTDGIAFGFISYSVLSVFSGKFLKTSPAIHICSLLLLVRYIWFAG</sequence>
<dbReference type="Pfam" id="PF00860">
    <property type="entry name" value="Xan_ur_permease"/>
    <property type="match status" value="1"/>
</dbReference>
<evidence type="ECO:0000256" key="6">
    <source>
        <dbReference type="ARBA" id="ARBA00022989"/>
    </source>
</evidence>
<evidence type="ECO:0000256" key="3">
    <source>
        <dbReference type="ARBA" id="ARBA00022448"/>
    </source>
</evidence>
<dbReference type="FunCoup" id="D4H505">
    <property type="interactions" value="398"/>
</dbReference>
<keyword evidence="7 8" id="KW-0472">Membrane</keyword>
<comment type="subcellular location">
    <subcellularLocation>
        <location evidence="1 8">Cell membrane</location>
        <topology evidence="1 8">Multi-pass membrane protein</topology>
    </subcellularLocation>
</comment>
<feature type="transmembrane region" description="Helical" evidence="9">
    <location>
        <begin position="196"/>
        <end position="215"/>
    </location>
</feature>
<dbReference type="InterPro" id="IPR045018">
    <property type="entry name" value="Azg-like"/>
</dbReference>
<evidence type="ECO:0000256" key="8">
    <source>
        <dbReference type="PIRNR" id="PIRNR005353"/>
    </source>
</evidence>
<dbReference type="Proteomes" id="UP000002012">
    <property type="component" value="Chromosome"/>
</dbReference>
<dbReference type="eggNOG" id="COG2252">
    <property type="taxonomic scope" value="Bacteria"/>
</dbReference>
<organism evidence="10 11">
    <name type="scientific">Denitrovibrio acetiphilus (strain DSM 12809 / NBRC 114555 / N2460)</name>
    <dbReference type="NCBI Taxonomy" id="522772"/>
    <lineage>
        <taxon>Bacteria</taxon>
        <taxon>Pseudomonadati</taxon>
        <taxon>Deferribacterota</taxon>
        <taxon>Deferribacteres</taxon>
        <taxon>Deferribacterales</taxon>
        <taxon>Geovibrionaceae</taxon>
        <taxon>Denitrovibrio</taxon>
    </lineage>
</organism>
<dbReference type="PANTHER" id="PTHR43337:SF1">
    <property type="entry name" value="XANTHINE_URACIL PERMEASE C887.17-RELATED"/>
    <property type="match status" value="1"/>
</dbReference>
<feature type="transmembrane region" description="Helical" evidence="9">
    <location>
        <begin position="103"/>
        <end position="121"/>
    </location>
</feature>
<evidence type="ECO:0000256" key="9">
    <source>
        <dbReference type="SAM" id="Phobius"/>
    </source>
</evidence>
<dbReference type="PIRSF" id="PIRSF005353">
    <property type="entry name" value="PbuG"/>
    <property type="match status" value="1"/>
</dbReference>
<dbReference type="GO" id="GO:0005345">
    <property type="term" value="F:purine nucleobase transmembrane transporter activity"/>
    <property type="evidence" value="ECO:0007669"/>
    <property type="project" value="TreeGrafter"/>
</dbReference>
<dbReference type="InterPro" id="IPR006043">
    <property type="entry name" value="NCS2"/>
</dbReference>
<reference evidence="10 11" key="1">
    <citation type="journal article" date="2010" name="Stand. Genomic Sci.">
        <title>Complete genome sequence of Denitrovibrio acetiphilus type strain (N2460).</title>
        <authorList>
            <person name="Kiss H."/>
            <person name="Lang E."/>
            <person name="Lapidus A."/>
            <person name="Copeland A."/>
            <person name="Nolan M."/>
            <person name="Glavina Del Rio T."/>
            <person name="Chen F."/>
            <person name="Lucas S."/>
            <person name="Tice H."/>
            <person name="Cheng J.F."/>
            <person name="Han C."/>
            <person name="Goodwin L."/>
            <person name="Pitluck S."/>
            <person name="Liolios K."/>
            <person name="Pati A."/>
            <person name="Ivanova N."/>
            <person name="Mavromatis K."/>
            <person name="Chen A."/>
            <person name="Palaniappan K."/>
            <person name="Land M."/>
            <person name="Hauser L."/>
            <person name="Chang Y.J."/>
            <person name="Jeffries C.D."/>
            <person name="Detter J.C."/>
            <person name="Brettin T."/>
            <person name="Spring S."/>
            <person name="Rohde M."/>
            <person name="Goker M."/>
            <person name="Woyke T."/>
            <person name="Bristow J."/>
            <person name="Eisen J.A."/>
            <person name="Markowitz V."/>
            <person name="Hugenholtz P."/>
            <person name="Kyrpides N.C."/>
            <person name="Klenk H.P."/>
        </authorList>
    </citation>
    <scope>NUCLEOTIDE SEQUENCE [LARGE SCALE GENOMIC DNA]</scope>
    <source>
        <strain evidence="11">DSM 12809 / NBRC 114555 / N2460</strain>
    </source>
</reference>
<keyword evidence="4 8" id="KW-1003">Cell membrane</keyword>
<feature type="transmembrane region" description="Helical" evidence="9">
    <location>
        <begin position="49"/>
        <end position="69"/>
    </location>
</feature>
<feature type="transmembrane region" description="Helical" evidence="9">
    <location>
        <begin position="391"/>
        <end position="414"/>
    </location>
</feature>
<dbReference type="InParanoid" id="D4H505"/>
<dbReference type="PaxDb" id="522772-Dacet_2603"/>
<feature type="transmembrane region" description="Helical" evidence="9">
    <location>
        <begin position="319"/>
        <end position="340"/>
    </location>
</feature>
<dbReference type="KEGG" id="dap:Dacet_2603"/>
<keyword evidence="6 8" id="KW-1133">Transmembrane helix</keyword>
<feature type="transmembrane region" description="Helical" evidence="9">
    <location>
        <begin position="169"/>
        <end position="189"/>
    </location>
</feature>
<feature type="transmembrane region" description="Helical" evidence="9">
    <location>
        <begin position="352"/>
        <end position="370"/>
    </location>
</feature>
<dbReference type="InterPro" id="IPR026033">
    <property type="entry name" value="Azg-like_bact_archaea"/>
</dbReference>
<dbReference type="RefSeq" id="WP_013011858.1">
    <property type="nucleotide sequence ID" value="NC_013943.1"/>
</dbReference>
<dbReference type="STRING" id="522772.Dacet_2603"/>
<name>D4H505_DENA2</name>
<gene>
    <name evidence="10" type="ordered locus">Dacet_2603</name>
</gene>
<feature type="transmembrane region" description="Helical" evidence="9">
    <location>
        <begin position="235"/>
        <end position="255"/>
    </location>
</feature>
<dbReference type="PANTHER" id="PTHR43337">
    <property type="entry name" value="XANTHINE/URACIL PERMEASE C887.17-RELATED"/>
    <property type="match status" value="1"/>
</dbReference>
<evidence type="ECO:0000313" key="11">
    <source>
        <dbReference type="Proteomes" id="UP000002012"/>
    </source>
</evidence>
<dbReference type="HOGENOM" id="CLU_024508_0_1_0"/>
<dbReference type="GO" id="GO:0005886">
    <property type="term" value="C:plasma membrane"/>
    <property type="evidence" value="ECO:0007669"/>
    <property type="project" value="UniProtKB-SubCell"/>
</dbReference>
<comment type="similarity">
    <text evidence="2 8">Belongs to the nucleobase:cation symporter-2 (NCS2) (TC 2.A.40) family. Azg-like subfamily.</text>
</comment>
<feature type="transmembrane region" description="Helical" evidence="9">
    <location>
        <begin position="21"/>
        <end position="43"/>
    </location>
</feature>
<keyword evidence="3 8" id="KW-0813">Transport</keyword>
<evidence type="ECO:0000313" key="10">
    <source>
        <dbReference type="EMBL" id="ADD69361.1"/>
    </source>
</evidence>
<evidence type="ECO:0000256" key="5">
    <source>
        <dbReference type="ARBA" id="ARBA00022692"/>
    </source>
</evidence>
<keyword evidence="11" id="KW-1185">Reference proteome</keyword>
<proteinExistence type="inferred from homology"/>
<dbReference type="OrthoDB" id="9808458at2"/>
<evidence type="ECO:0000256" key="1">
    <source>
        <dbReference type="ARBA" id="ARBA00004651"/>
    </source>
</evidence>
<dbReference type="EMBL" id="CP001968">
    <property type="protein sequence ID" value="ADD69361.1"/>
    <property type="molecule type" value="Genomic_DNA"/>
</dbReference>
<evidence type="ECO:0000256" key="4">
    <source>
        <dbReference type="ARBA" id="ARBA00022475"/>
    </source>
</evidence>
<feature type="transmembrane region" description="Helical" evidence="9">
    <location>
        <begin position="133"/>
        <end position="157"/>
    </location>
</feature>
<feature type="transmembrane region" description="Helical" evidence="9">
    <location>
        <begin position="426"/>
        <end position="443"/>
    </location>
</feature>
<protein>
    <submittedName>
        <fullName evidence="10">Xanthine/uracil/vitamin C permease</fullName>
    </submittedName>
</protein>
<keyword evidence="5 8" id="KW-0812">Transmembrane</keyword>
<evidence type="ECO:0000256" key="2">
    <source>
        <dbReference type="ARBA" id="ARBA00005697"/>
    </source>
</evidence>
<accession>D4H505</accession>
<evidence type="ECO:0000256" key="7">
    <source>
        <dbReference type="ARBA" id="ARBA00023136"/>
    </source>
</evidence>
<dbReference type="AlphaFoldDB" id="D4H505"/>